<dbReference type="SFLD" id="SFLDS00029">
    <property type="entry name" value="Radical_SAM"/>
    <property type="match status" value="1"/>
</dbReference>
<keyword evidence="5" id="KW-0411">Iron-sulfur</keyword>
<dbReference type="SMART" id="SM00729">
    <property type="entry name" value="Elp3"/>
    <property type="match status" value="1"/>
</dbReference>
<dbReference type="InterPro" id="IPR006638">
    <property type="entry name" value="Elp3/MiaA/NifB-like_rSAM"/>
</dbReference>
<dbReference type="AlphaFoldDB" id="A0A4E0QPL1"/>
<evidence type="ECO:0000256" key="2">
    <source>
        <dbReference type="ARBA" id="ARBA00022691"/>
    </source>
</evidence>
<protein>
    <recommendedName>
        <fullName evidence="6">Radical SAM core domain-containing protein</fullName>
    </recommendedName>
</protein>
<dbReference type="Gene3D" id="3.80.30.20">
    <property type="entry name" value="tm_1862 like domain"/>
    <property type="match status" value="1"/>
</dbReference>
<evidence type="ECO:0000256" key="4">
    <source>
        <dbReference type="ARBA" id="ARBA00023004"/>
    </source>
</evidence>
<dbReference type="Pfam" id="PF04055">
    <property type="entry name" value="Radical_SAM"/>
    <property type="match status" value="1"/>
</dbReference>
<name>A0A4E0QPL1_9GAMM</name>
<keyword evidence="2" id="KW-0949">S-adenosyl-L-methionine</keyword>
<keyword evidence="8" id="KW-1185">Reference proteome</keyword>
<dbReference type="SFLD" id="SFLDG01082">
    <property type="entry name" value="B12-binding_domain_containing"/>
    <property type="match status" value="1"/>
</dbReference>
<proteinExistence type="predicted"/>
<evidence type="ECO:0000256" key="5">
    <source>
        <dbReference type="ARBA" id="ARBA00023014"/>
    </source>
</evidence>
<evidence type="ECO:0000313" key="7">
    <source>
        <dbReference type="EMBL" id="TGO02923.1"/>
    </source>
</evidence>
<dbReference type="EMBL" id="JSZA02000060">
    <property type="protein sequence ID" value="TGO02923.1"/>
    <property type="molecule type" value="Genomic_DNA"/>
</dbReference>
<dbReference type="Proteomes" id="UP000030428">
    <property type="component" value="Unassembled WGS sequence"/>
</dbReference>
<dbReference type="GO" id="GO:0051536">
    <property type="term" value="F:iron-sulfur cluster binding"/>
    <property type="evidence" value="ECO:0007669"/>
    <property type="project" value="UniProtKB-KW"/>
</dbReference>
<dbReference type="InterPro" id="IPR058240">
    <property type="entry name" value="rSAM_sf"/>
</dbReference>
<dbReference type="PANTHER" id="PTHR43409">
    <property type="entry name" value="ANAEROBIC MAGNESIUM-PROTOPORPHYRIN IX MONOMETHYL ESTER CYCLASE-RELATED"/>
    <property type="match status" value="1"/>
</dbReference>
<dbReference type="GO" id="GO:0046872">
    <property type="term" value="F:metal ion binding"/>
    <property type="evidence" value="ECO:0007669"/>
    <property type="project" value="UniProtKB-KW"/>
</dbReference>
<sequence>MNRIFCISAGQLIVKKTDNKISRRNRYLNYGLLSLATILKQEGWNPVQIHGHFESPSITLQKCISLGFNYSSLPLLISVPSFYAISWLNEFIELVKESNPKVKIILGGRWVIGNRKDLMKKAVPKADIVVAGIADSIITQIIRSDSSCHPINLSIKSNQINQYPSLDYSLLVERHLYQPSIEVARGCGMGCSFCQEKDEKLLPLKAPQVLIEEIKSTIIRDELTEMTPYFEASMFVPNGKWVDEFQLLRNKYNLEFKWRAEGRVDAINSKHIKKLAQTGLKVLDLGLESASLQQLTRMSKTKNPEKYLFRASDLIKNAYVHNINIKVNILLSAGENEETISETLDWLEKHREYIKGVSVGPVIVFGWSSNTKEYIKELARYGASISHSPALGITHLNLSDEIDYEKSIMISKEISRQFMGAEDYFYLKSFSYFSRDYRYEDFLADISSEKSDYSFNNALTITNRLLNVMLG</sequence>
<reference evidence="7 8" key="1">
    <citation type="journal article" date="2016" name="Front. Microbiol.">
        <title>Single-Cell (Meta-)Genomics of a Dimorphic Candidatus Thiomargarita nelsonii Reveals Genomic Plasticity.</title>
        <authorList>
            <person name="Flood B.E."/>
            <person name="Fliss P."/>
            <person name="Jones D.S."/>
            <person name="Dick G.J."/>
            <person name="Jain S."/>
            <person name="Kaster A.K."/>
            <person name="Winkel M."/>
            <person name="Mussmann M."/>
            <person name="Bailey J."/>
        </authorList>
    </citation>
    <scope>NUCLEOTIDE SEQUENCE [LARGE SCALE GENOMIC DNA]</scope>
    <source>
        <strain evidence="7">Hydrate Ridge</strain>
    </source>
</reference>
<dbReference type="InterPro" id="IPR023404">
    <property type="entry name" value="rSAM_horseshoe"/>
</dbReference>
<dbReference type="InterPro" id="IPR007197">
    <property type="entry name" value="rSAM"/>
</dbReference>
<evidence type="ECO:0000313" key="8">
    <source>
        <dbReference type="Proteomes" id="UP000030428"/>
    </source>
</evidence>
<gene>
    <name evidence="7" type="ORF">PN36_16300</name>
</gene>
<dbReference type="GO" id="GO:0003824">
    <property type="term" value="F:catalytic activity"/>
    <property type="evidence" value="ECO:0007669"/>
    <property type="project" value="InterPro"/>
</dbReference>
<feature type="domain" description="Radical SAM core" evidence="6">
    <location>
        <begin position="173"/>
        <end position="417"/>
    </location>
</feature>
<evidence type="ECO:0000256" key="3">
    <source>
        <dbReference type="ARBA" id="ARBA00022723"/>
    </source>
</evidence>
<dbReference type="SUPFAM" id="SSF102114">
    <property type="entry name" value="Radical SAM enzymes"/>
    <property type="match status" value="1"/>
</dbReference>
<comment type="cofactor">
    <cofactor evidence="1">
        <name>[4Fe-4S] cluster</name>
        <dbReference type="ChEBI" id="CHEBI:49883"/>
    </cofactor>
</comment>
<keyword evidence="3" id="KW-0479">Metal-binding</keyword>
<comment type="caution">
    <text evidence="7">The sequence shown here is derived from an EMBL/GenBank/DDBJ whole genome shotgun (WGS) entry which is preliminary data.</text>
</comment>
<keyword evidence="4" id="KW-0408">Iron</keyword>
<organism evidence="7 8">
    <name type="scientific">Candidatus Thiomargarita nelsonii</name>
    <dbReference type="NCBI Taxonomy" id="1003181"/>
    <lineage>
        <taxon>Bacteria</taxon>
        <taxon>Pseudomonadati</taxon>
        <taxon>Pseudomonadota</taxon>
        <taxon>Gammaproteobacteria</taxon>
        <taxon>Thiotrichales</taxon>
        <taxon>Thiotrichaceae</taxon>
        <taxon>Thiomargarita</taxon>
    </lineage>
</organism>
<accession>A0A4E0QPL1</accession>
<dbReference type="InterPro" id="IPR051198">
    <property type="entry name" value="BchE-like"/>
</dbReference>
<evidence type="ECO:0000259" key="6">
    <source>
        <dbReference type="PROSITE" id="PS51918"/>
    </source>
</evidence>
<evidence type="ECO:0000256" key="1">
    <source>
        <dbReference type="ARBA" id="ARBA00001966"/>
    </source>
</evidence>
<dbReference type="PROSITE" id="PS51918">
    <property type="entry name" value="RADICAL_SAM"/>
    <property type="match status" value="1"/>
</dbReference>